<keyword evidence="2" id="KW-1185">Reference proteome</keyword>
<gene>
    <name evidence="1" type="ORF">C943_04247</name>
</gene>
<proteinExistence type="predicted"/>
<dbReference type="InParanoid" id="M7XHC2"/>
<comment type="caution">
    <text evidence="1">The sequence shown here is derived from an EMBL/GenBank/DDBJ whole genome shotgun (WGS) entry which is preliminary data.</text>
</comment>
<sequence>MNKIRPKRREGNSDFMGTGILGFGWSENDSSFANGRRLSGLAKI</sequence>
<organism evidence="1 2">
    <name type="scientific">Mariniradius saccharolyticus AK6</name>
    <dbReference type="NCBI Taxonomy" id="1239962"/>
    <lineage>
        <taxon>Bacteria</taxon>
        <taxon>Pseudomonadati</taxon>
        <taxon>Bacteroidota</taxon>
        <taxon>Cytophagia</taxon>
        <taxon>Cytophagales</taxon>
        <taxon>Cyclobacteriaceae</taxon>
        <taxon>Mariniradius</taxon>
    </lineage>
</organism>
<accession>M7XHC2</accession>
<protein>
    <submittedName>
        <fullName evidence="1">Uncharacterized protein</fullName>
    </submittedName>
</protein>
<evidence type="ECO:0000313" key="1">
    <source>
        <dbReference type="EMBL" id="EMS33928.1"/>
    </source>
</evidence>
<name>M7XHC2_9BACT</name>
<reference evidence="1" key="1">
    <citation type="submission" date="2013-01" db="EMBL/GenBank/DDBJ databases">
        <title>Genome assembly of Mariniradius saccharolyticus AK6.</title>
        <authorList>
            <person name="Vaidya B."/>
            <person name="Khatri I."/>
            <person name="Tanuku N.R.S."/>
            <person name="Subramanian S."/>
            <person name="Pinnaka A."/>
        </authorList>
    </citation>
    <scope>NUCLEOTIDE SEQUENCE [LARGE SCALE GENOMIC DNA]</scope>
    <source>
        <strain evidence="1">AK6</strain>
    </source>
</reference>
<dbReference type="EMBL" id="AMZY02000008">
    <property type="protein sequence ID" value="EMS33928.1"/>
    <property type="molecule type" value="Genomic_DNA"/>
</dbReference>
<dbReference type="AlphaFoldDB" id="M7XHC2"/>
<dbReference type="Proteomes" id="UP000010953">
    <property type="component" value="Unassembled WGS sequence"/>
</dbReference>
<evidence type="ECO:0000313" key="2">
    <source>
        <dbReference type="Proteomes" id="UP000010953"/>
    </source>
</evidence>